<feature type="compositionally biased region" description="Basic and acidic residues" evidence="1">
    <location>
        <begin position="31"/>
        <end position="40"/>
    </location>
</feature>
<protein>
    <recommendedName>
        <fullName evidence="4">1,4-alpha-glucan branching enzyme</fullName>
    </recommendedName>
</protein>
<organism evidence="2 3">
    <name type="scientific">Haladaptatus litoreus</name>
    <dbReference type="NCBI Taxonomy" id="553468"/>
    <lineage>
        <taxon>Archaea</taxon>
        <taxon>Methanobacteriati</taxon>
        <taxon>Methanobacteriota</taxon>
        <taxon>Stenosarchaea group</taxon>
        <taxon>Halobacteria</taxon>
        <taxon>Halobacteriales</taxon>
        <taxon>Haladaptataceae</taxon>
        <taxon>Haladaptatus</taxon>
    </lineage>
</organism>
<evidence type="ECO:0000313" key="3">
    <source>
        <dbReference type="Proteomes" id="UP000186914"/>
    </source>
</evidence>
<dbReference type="RefSeq" id="WP_076429263.1">
    <property type="nucleotide sequence ID" value="NZ_FTNO01000001.1"/>
</dbReference>
<dbReference type="OrthoDB" id="3327at2157"/>
<name>A0A1N6Y9G7_9EURY</name>
<evidence type="ECO:0000313" key="2">
    <source>
        <dbReference type="EMBL" id="SIR11183.1"/>
    </source>
</evidence>
<accession>A0A1N6Y9G7</accession>
<dbReference type="EMBL" id="FTNO01000001">
    <property type="protein sequence ID" value="SIR11183.1"/>
    <property type="molecule type" value="Genomic_DNA"/>
</dbReference>
<evidence type="ECO:0008006" key="4">
    <source>
        <dbReference type="Google" id="ProtNLM"/>
    </source>
</evidence>
<dbReference type="Proteomes" id="UP000186914">
    <property type="component" value="Unassembled WGS sequence"/>
</dbReference>
<sequence length="102" mass="11861">MSNEESRRTTNHDEIRNWIEHRNGNPAKVQGTEKGRKADDGGGLLRIDFEESDVSDDPLERISWEEFFEAFENENLAFIYQEQTEAGATSRFCKLVAREEQH</sequence>
<evidence type="ECO:0000256" key="1">
    <source>
        <dbReference type="SAM" id="MobiDB-lite"/>
    </source>
</evidence>
<feature type="compositionally biased region" description="Basic and acidic residues" evidence="1">
    <location>
        <begin position="1"/>
        <end position="23"/>
    </location>
</feature>
<reference evidence="3" key="1">
    <citation type="submission" date="2017-01" db="EMBL/GenBank/DDBJ databases">
        <authorList>
            <person name="Varghese N."/>
            <person name="Submissions S."/>
        </authorList>
    </citation>
    <scope>NUCLEOTIDE SEQUENCE [LARGE SCALE GENOMIC DNA]</scope>
    <source>
        <strain evidence="3">CGMCC 1.7737</strain>
    </source>
</reference>
<dbReference type="AlphaFoldDB" id="A0A1N6Y9G7"/>
<gene>
    <name evidence="2" type="ORF">SAMN05421858_1467</name>
</gene>
<keyword evidence="3" id="KW-1185">Reference proteome</keyword>
<proteinExistence type="predicted"/>
<feature type="region of interest" description="Disordered" evidence="1">
    <location>
        <begin position="1"/>
        <end position="43"/>
    </location>
</feature>